<reference evidence="2 3" key="1">
    <citation type="submission" date="2023-05" db="EMBL/GenBank/DDBJ databases">
        <title>Xanthomonas rydalmerenesis sp. nov., a novel Xanthomonas species isolated from Fragaria x ananassa.</title>
        <authorList>
            <person name="McKnight D.J.E."/>
            <person name="Wong-Bajracharya J."/>
            <person name="Okoh E.B."/>
            <person name="Snijders F."/>
            <person name="Lidbetter F."/>
            <person name="Webster J."/>
            <person name="Djordjevic S.P."/>
            <person name="Bogema D.R."/>
            <person name="Chapman T.A."/>
        </authorList>
    </citation>
    <scope>NUCLEOTIDE SEQUENCE [LARGE SCALE GENOMIC DNA]</scope>
    <source>
        <strain evidence="2 3">DAR34883</strain>
    </source>
</reference>
<dbReference type="Proteomes" id="UP001302020">
    <property type="component" value="Chromosome"/>
</dbReference>
<protein>
    <submittedName>
        <fullName evidence="2">CbrC family protein</fullName>
    </submittedName>
</protein>
<comment type="similarity">
    <text evidence="1">Belongs to the UPF0167 family.</text>
</comment>
<evidence type="ECO:0000313" key="2">
    <source>
        <dbReference type="EMBL" id="WOS42589.1"/>
    </source>
</evidence>
<evidence type="ECO:0000313" key="3">
    <source>
        <dbReference type="Proteomes" id="UP001302020"/>
    </source>
</evidence>
<dbReference type="Pfam" id="PF03691">
    <property type="entry name" value="UPF0167"/>
    <property type="match status" value="1"/>
</dbReference>
<organism evidence="2 3">
    <name type="scientific">Xanthomonas rydalmerensis</name>
    <dbReference type="NCBI Taxonomy" id="3046274"/>
    <lineage>
        <taxon>Bacteria</taxon>
        <taxon>Pseudomonadati</taxon>
        <taxon>Pseudomonadota</taxon>
        <taxon>Gammaproteobacteria</taxon>
        <taxon>Lysobacterales</taxon>
        <taxon>Lysobacteraceae</taxon>
        <taxon>Xanthomonas</taxon>
    </lineage>
</organism>
<evidence type="ECO:0000256" key="1">
    <source>
        <dbReference type="ARBA" id="ARBA00008525"/>
    </source>
</evidence>
<dbReference type="EMBL" id="CP126172">
    <property type="protein sequence ID" value="WOS42589.1"/>
    <property type="molecule type" value="Genomic_DNA"/>
</dbReference>
<accession>A0ABZ0JRY2</accession>
<name>A0ABZ0JRY2_9XANT</name>
<keyword evidence="3" id="KW-1185">Reference proteome</keyword>
<gene>
    <name evidence="2" type="ORF">QN243_09175</name>
</gene>
<dbReference type="InterPro" id="IPR005363">
    <property type="entry name" value="UPF0167"/>
</dbReference>
<dbReference type="RefSeq" id="WP_317845112.1">
    <property type="nucleotide sequence ID" value="NZ_CP126170.1"/>
</dbReference>
<proteinExistence type="inferred from homology"/>
<sequence>MQLPQFLHHPNAYALCFAQEDGVCDCCGETRAWRYQGPFYCAGDAPQFLCPWCIADGRAAARFEGEFNDWAEIEGVSPDPDDAPPAIDAALLQAICTRTPGYSAWQQPVWLSHCDQPCAFLGYAGGDDLAPILDEVMPDIVEVTPRDADWLLARLSRDGTLVGCLFRCLQCGQHRLHVDTG</sequence>